<dbReference type="STRING" id="1033734.GCA_000285535_01063"/>
<proteinExistence type="predicted"/>
<sequence length="66" mass="7373">MSKSRRNLLIAIIGSLLIITFAVVRILEIRDNHKLNMQIAESCMDNGGTVVFETKHILSLTDVSCE</sequence>
<name>A0A4S3PV13_9BACI</name>
<protein>
    <submittedName>
        <fullName evidence="1">Uncharacterized protein</fullName>
    </submittedName>
</protein>
<dbReference type="AlphaFoldDB" id="A0A4S3PV13"/>
<organism evidence="1 2">
    <name type="scientific">Bacillus timonensis</name>
    <dbReference type="NCBI Taxonomy" id="1033734"/>
    <lineage>
        <taxon>Bacteria</taxon>
        <taxon>Bacillati</taxon>
        <taxon>Bacillota</taxon>
        <taxon>Bacilli</taxon>
        <taxon>Bacillales</taxon>
        <taxon>Bacillaceae</taxon>
        <taxon>Bacillus</taxon>
    </lineage>
</organism>
<accession>A0A4S3PV13</accession>
<dbReference type="EMBL" id="SLUB01000010">
    <property type="protein sequence ID" value="THE13275.1"/>
    <property type="molecule type" value="Genomic_DNA"/>
</dbReference>
<comment type="caution">
    <text evidence="1">The sequence shown here is derived from an EMBL/GenBank/DDBJ whole genome shotgun (WGS) entry which is preliminary data.</text>
</comment>
<keyword evidence="2" id="KW-1185">Reference proteome</keyword>
<evidence type="ECO:0000313" key="2">
    <source>
        <dbReference type="Proteomes" id="UP000306477"/>
    </source>
</evidence>
<dbReference type="OrthoDB" id="2885237at2"/>
<dbReference type="Proteomes" id="UP000306477">
    <property type="component" value="Unassembled WGS sequence"/>
</dbReference>
<dbReference type="RefSeq" id="WP_136379086.1">
    <property type="nucleotide sequence ID" value="NZ_SLUB01000010.1"/>
</dbReference>
<evidence type="ECO:0000313" key="1">
    <source>
        <dbReference type="EMBL" id="THE13275.1"/>
    </source>
</evidence>
<reference evidence="1 2" key="1">
    <citation type="journal article" date="2019" name="Indoor Air">
        <title>Impacts of indoor surface finishes on bacterial viability.</title>
        <authorList>
            <person name="Hu J."/>
            <person name="Maamar S.B."/>
            <person name="Glawe A.J."/>
            <person name="Gottel N."/>
            <person name="Gilbert J.A."/>
            <person name="Hartmann E.M."/>
        </authorList>
    </citation>
    <scope>NUCLEOTIDE SEQUENCE [LARGE SCALE GENOMIC DNA]</scope>
    <source>
        <strain evidence="1 2">AF060A6</strain>
    </source>
</reference>
<gene>
    <name evidence="1" type="ORF">E1I69_07990</name>
</gene>